<dbReference type="GO" id="GO:0005840">
    <property type="term" value="C:ribosome"/>
    <property type="evidence" value="ECO:0007669"/>
    <property type="project" value="InterPro"/>
</dbReference>
<keyword evidence="4 5" id="KW-0143">Chaperone</keyword>
<dbReference type="GO" id="GO:0005737">
    <property type="term" value="C:cytoplasm"/>
    <property type="evidence" value="ECO:0007669"/>
    <property type="project" value="UniProtKB-SubCell"/>
</dbReference>
<dbReference type="NCBIfam" id="TIGR02273">
    <property type="entry name" value="16S_RimM"/>
    <property type="match status" value="1"/>
</dbReference>
<keyword evidence="3 5" id="KW-0698">rRNA processing</keyword>
<dbReference type="InterPro" id="IPR011961">
    <property type="entry name" value="RimM"/>
</dbReference>
<comment type="subunit">
    <text evidence="5">Binds ribosomal protein uS19.</text>
</comment>
<dbReference type="RefSeq" id="WP_184396223.1">
    <property type="nucleotide sequence ID" value="NZ_BAAAJD010000152.1"/>
</dbReference>
<dbReference type="SUPFAM" id="SSF50346">
    <property type="entry name" value="PRC-barrel domain"/>
    <property type="match status" value="1"/>
</dbReference>
<dbReference type="HAMAP" id="MF_00014">
    <property type="entry name" value="Ribosome_mat_RimM"/>
    <property type="match status" value="1"/>
</dbReference>
<dbReference type="Pfam" id="PF24986">
    <property type="entry name" value="PRC_RimM"/>
    <property type="match status" value="1"/>
</dbReference>
<evidence type="ECO:0000256" key="5">
    <source>
        <dbReference type="HAMAP-Rule" id="MF_00014"/>
    </source>
</evidence>
<dbReference type="PANTHER" id="PTHR33692:SF1">
    <property type="entry name" value="RIBOSOME MATURATION FACTOR RIMM"/>
    <property type="match status" value="1"/>
</dbReference>
<evidence type="ECO:0000313" key="10">
    <source>
        <dbReference type="Proteomes" id="UP000572635"/>
    </source>
</evidence>
<protein>
    <recommendedName>
        <fullName evidence="5">Ribosome maturation factor RimM</fullName>
    </recommendedName>
</protein>
<comment type="similarity">
    <text evidence="5">Belongs to the RimM family.</text>
</comment>
<dbReference type="SUPFAM" id="SSF50447">
    <property type="entry name" value="Translation proteins"/>
    <property type="match status" value="1"/>
</dbReference>
<feature type="domain" description="RimM N-terminal" evidence="7">
    <location>
        <begin position="4"/>
        <end position="85"/>
    </location>
</feature>
<keyword evidence="1 5" id="KW-0963">Cytoplasm</keyword>
<name>A0A7W8QQZ8_9ACTN</name>
<dbReference type="InterPro" id="IPR011033">
    <property type="entry name" value="PRC_barrel-like_sf"/>
</dbReference>
<dbReference type="InterPro" id="IPR002676">
    <property type="entry name" value="RimM_N"/>
</dbReference>
<evidence type="ECO:0000256" key="4">
    <source>
        <dbReference type="ARBA" id="ARBA00023186"/>
    </source>
</evidence>
<feature type="domain" description="Ribosome maturation factor RimM PRC barrel" evidence="8">
    <location>
        <begin position="99"/>
        <end position="165"/>
    </location>
</feature>
<dbReference type="AlphaFoldDB" id="A0A7W8QQZ8"/>
<dbReference type="Pfam" id="PF01782">
    <property type="entry name" value="RimM"/>
    <property type="match status" value="1"/>
</dbReference>
<evidence type="ECO:0000259" key="8">
    <source>
        <dbReference type="Pfam" id="PF24986"/>
    </source>
</evidence>
<dbReference type="Gene3D" id="2.40.30.60">
    <property type="entry name" value="RimM"/>
    <property type="match status" value="1"/>
</dbReference>
<evidence type="ECO:0000256" key="2">
    <source>
        <dbReference type="ARBA" id="ARBA00022517"/>
    </source>
</evidence>
<accession>A0A7W8QQZ8</accession>
<gene>
    <name evidence="5" type="primary">rimM</name>
    <name evidence="9" type="ORF">HDA36_005067</name>
</gene>
<dbReference type="GO" id="GO:0042274">
    <property type="term" value="P:ribosomal small subunit biogenesis"/>
    <property type="evidence" value="ECO:0007669"/>
    <property type="project" value="UniProtKB-UniRule"/>
</dbReference>
<evidence type="ECO:0000256" key="6">
    <source>
        <dbReference type="SAM" id="MobiDB-lite"/>
    </source>
</evidence>
<dbReference type="EMBL" id="JACHDB010000001">
    <property type="protein sequence ID" value="MBB5434983.1"/>
    <property type="molecule type" value="Genomic_DNA"/>
</dbReference>
<reference evidence="9 10" key="1">
    <citation type="submission" date="2020-08" db="EMBL/GenBank/DDBJ databases">
        <title>Sequencing the genomes of 1000 actinobacteria strains.</title>
        <authorList>
            <person name="Klenk H.-P."/>
        </authorList>
    </citation>
    <scope>NUCLEOTIDE SEQUENCE [LARGE SCALE GENOMIC DNA]</scope>
    <source>
        <strain evidence="9 10">DSM 44551</strain>
    </source>
</reference>
<comment type="domain">
    <text evidence="5">The PRC barrel domain binds ribosomal protein uS19.</text>
</comment>
<dbReference type="InterPro" id="IPR009000">
    <property type="entry name" value="Transl_B-barrel_sf"/>
</dbReference>
<dbReference type="InterPro" id="IPR036976">
    <property type="entry name" value="RimM_N_sf"/>
</dbReference>
<evidence type="ECO:0000313" key="9">
    <source>
        <dbReference type="EMBL" id="MBB5434983.1"/>
    </source>
</evidence>
<comment type="caution">
    <text evidence="9">The sequence shown here is derived from an EMBL/GenBank/DDBJ whole genome shotgun (WGS) entry which is preliminary data.</text>
</comment>
<proteinExistence type="inferred from homology"/>
<dbReference type="Gene3D" id="2.30.30.240">
    <property type="entry name" value="PRC-barrel domain"/>
    <property type="match status" value="1"/>
</dbReference>
<keyword evidence="2 5" id="KW-0690">Ribosome biogenesis</keyword>
<evidence type="ECO:0000259" key="7">
    <source>
        <dbReference type="Pfam" id="PF01782"/>
    </source>
</evidence>
<keyword evidence="10" id="KW-1185">Reference proteome</keyword>
<dbReference type="Proteomes" id="UP000572635">
    <property type="component" value="Unassembled WGS sequence"/>
</dbReference>
<dbReference type="GO" id="GO:0006364">
    <property type="term" value="P:rRNA processing"/>
    <property type="evidence" value="ECO:0007669"/>
    <property type="project" value="UniProtKB-UniRule"/>
</dbReference>
<comment type="function">
    <text evidence="5">An accessory protein needed during the final step in the assembly of 30S ribosomal subunit, possibly for assembly of the head region. Essential for efficient processing of 16S rRNA. May be needed both before and after RbfA during the maturation of 16S rRNA. It has affinity for free ribosomal 30S subunits but not for 70S ribosomes.</text>
</comment>
<evidence type="ECO:0000256" key="1">
    <source>
        <dbReference type="ARBA" id="ARBA00022490"/>
    </source>
</evidence>
<dbReference type="GO" id="GO:0043022">
    <property type="term" value="F:ribosome binding"/>
    <property type="evidence" value="ECO:0007669"/>
    <property type="project" value="InterPro"/>
</dbReference>
<organism evidence="9 10">
    <name type="scientific">Nocardiopsis composta</name>
    <dbReference type="NCBI Taxonomy" id="157465"/>
    <lineage>
        <taxon>Bacteria</taxon>
        <taxon>Bacillati</taxon>
        <taxon>Actinomycetota</taxon>
        <taxon>Actinomycetes</taxon>
        <taxon>Streptosporangiales</taxon>
        <taxon>Nocardiopsidaceae</taxon>
        <taxon>Nocardiopsis</taxon>
    </lineage>
</organism>
<feature type="region of interest" description="Disordered" evidence="6">
    <location>
        <begin position="155"/>
        <end position="175"/>
    </location>
</feature>
<sequence>MRLVVGRIGRAHGIRGDVAVDVRTDDPGQRFAVGARLLTDPERVGPLTVAAVRRHSGRLLIRFEAVGDRDAAEALRGTVLLVDSAEIAPLDDPDEFHDHELIGLRAVTAGGTEVGTVTDVLHHAQDTLVIDRGAGAEALVPFVRELVPEVDTEAGRITIDPPPGLLELGAPERTD</sequence>
<comment type="subcellular location">
    <subcellularLocation>
        <location evidence="5">Cytoplasm</location>
    </subcellularLocation>
</comment>
<dbReference type="PANTHER" id="PTHR33692">
    <property type="entry name" value="RIBOSOME MATURATION FACTOR RIMM"/>
    <property type="match status" value="1"/>
</dbReference>
<evidence type="ECO:0000256" key="3">
    <source>
        <dbReference type="ARBA" id="ARBA00022552"/>
    </source>
</evidence>
<dbReference type="InterPro" id="IPR056792">
    <property type="entry name" value="PRC_RimM"/>
</dbReference>